<feature type="compositionally biased region" description="Polar residues" evidence="2">
    <location>
        <begin position="59"/>
        <end position="69"/>
    </location>
</feature>
<feature type="region of interest" description="Disordered" evidence="2">
    <location>
        <begin position="1107"/>
        <end position="1126"/>
    </location>
</feature>
<keyword evidence="1" id="KW-0175">Coiled coil</keyword>
<feature type="region of interest" description="Disordered" evidence="2">
    <location>
        <begin position="1"/>
        <end position="81"/>
    </location>
</feature>
<name>A0ABQ0LK52_MYCCL</name>
<keyword evidence="4" id="KW-1185">Reference proteome</keyword>
<dbReference type="Proteomes" id="UP000815677">
    <property type="component" value="Unassembled WGS sequence"/>
</dbReference>
<protein>
    <recommendedName>
        <fullName evidence="5">ZZ-type domain-containing protein</fullName>
    </recommendedName>
</protein>
<organism evidence="3 4">
    <name type="scientific">Mycena chlorophos</name>
    <name type="common">Agaric fungus</name>
    <name type="synonym">Agaricus chlorophos</name>
    <dbReference type="NCBI Taxonomy" id="658473"/>
    <lineage>
        <taxon>Eukaryota</taxon>
        <taxon>Fungi</taxon>
        <taxon>Dikarya</taxon>
        <taxon>Basidiomycota</taxon>
        <taxon>Agaricomycotina</taxon>
        <taxon>Agaricomycetes</taxon>
        <taxon>Agaricomycetidae</taxon>
        <taxon>Agaricales</taxon>
        <taxon>Marasmiineae</taxon>
        <taxon>Mycenaceae</taxon>
        <taxon>Mycena</taxon>
    </lineage>
</organism>
<accession>A0ABQ0LK52</accession>
<dbReference type="EMBL" id="DF847199">
    <property type="protein sequence ID" value="GAT51391.1"/>
    <property type="molecule type" value="Genomic_DNA"/>
</dbReference>
<proteinExistence type="predicted"/>
<feature type="compositionally biased region" description="Low complexity" evidence="2">
    <location>
        <begin position="13"/>
        <end position="43"/>
    </location>
</feature>
<dbReference type="SUPFAM" id="SSF57850">
    <property type="entry name" value="RING/U-box"/>
    <property type="match status" value="1"/>
</dbReference>
<evidence type="ECO:0008006" key="5">
    <source>
        <dbReference type="Google" id="ProtNLM"/>
    </source>
</evidence>
<evidence type="ECO:0000313" key="4">
    <source>
        <dbReference type="Proteomes" id="UP000815677"/>
    </source>
</evidence>
<gene>
    <name evidence="3" type="ORF">MCHLO_08536</name>
</gene>
<evidence type="ECO:0000256" key="2">
    <source>
        <dbReference type="SAM" id="MobiDB-lite"/>
    </source>
</evidence>
<reference evidence="3" key="1">
    <citation type="submission" date="2014-09" db="EMBL/GenBank/DDBJ databases">
        <title>Genome sequence of the luminous mushroom Mycena chlorophos for searching fungal bioluminescence genes.</title>
        <authorList>
            <person name="Tanaka Y."/>
            <person name="Kasuga D."/>
            <person name="Oba Y."/>
            <person name="Hase S."/>
            <person name="Sato K."/>
            <person name="Oba Y."/>
            <person name="Sakakibara Y."/>
        </authorList>
    </citation>
    <scope>NUCLEOTIDE SEQUENCE</scope>
</reference>
<sequence>MPILPKIFRRGRSSSTSASGGADAQAALSLAASRSSASSTGSSHLQLLPLLIPDEPSEQPANTSSNVSPAPSIMPTTEAEDGHELDAVWPEREGQAGFNSGTEEGMADEVSDGAAVVADTSSATGDPVFSGREIERRGTPILEGVPAAISALEALSEVHPFLTAAYLPFKLIYIQESQRRDDDQKRTQLFRNIKEAMFVLLELKNFPNDDSRTTPDGQHVLGRVAQLCKDMKSDIEECYNVLDAWGKRSLGTKFLKIAAWNKELAEYATSFVTRREELRFTLGLRTAVTVDEIDTNMKDTIQLFTKMLSPEEQHMLRWIEQNGGEPAVIESNTKCAALIGLAESLVPGSSAVGGSSDEPAAIAALRREYHEDIQVVIQENLEAYSKRFAIGLDELAQSLGQQVQHQGDRYINYLQAGSHSRIQDKMVYHIWKAQGWKGSARTQQLVFSFVEYFVQRTEDTTRGISAVDEDEDQDPEMHGPLPDDWVLGYLSPHNLKNAYYILDPHSSGFTTISEINAFTSARPADWSFPRWFCYNAVGRPQAAARYSLAIKDIWVQMHGVRREVWIRMPGNTRYINEYIDATWPSVAALMSSDTVDPFLQEKFIGYQLLQETRIREKLEEIRYRIDTEDDNAVAFIVGNERIEDVIFIIFTLLLRRHLLKMCVAYERELDRRELEEDVKGLLCVIMALWRRFRDIEERLQQQGVKDLKAAFETIANGLFSRYLEWGTTFSPEYYIKNDCAPWVSIYVSVLPMRNRTELSGLLTYDAPEMLRRLGPITPSGETSTLPGSPVEENRIELTSKELAIAGVWYGWHWTVADQPSRLMMQLNLVRGLAMASSAAKTSIKQRESARFTCQGTLADVDRAEYSQILKTFTSERARYFGSIYSWYERGANLHSGPGPNMRCANCESEIGYSRVVCLSCISTDPEWPERTLDLCTKLDCLSAEEVEDHDQPPHSSSHILCKTRDFFFYHFWANFLSRAQSQLVSARRGYAAVSAFKLACATALPTGDDHVIDHGEAELLSRAVTPNGGSRGLPPSCHFCHEAIVLPGWYCLQCTDTWVCHRCETRFDGLEPWDLIARYRQQDATPSTSHRLSHPLIWISSEPEVATDLDRPQTGPEGPPDEPASPQAWDAVERRLEALVNKRFEAVEKRLDSFETKLTNIERLLATLVQQHSIAP</sequence>
<evidence type="ECO:0000313" key="3">
    <source>
        <dbReference type="EMBL" id="GAT51391.1"/>
    </source>
</evidence>
<feature type="coiled-coil region" evidence="1">
    <location>
        <begin position="1144"/>
        <end position="1171"/>
    </location>
</feature>
<evidence type="ECO:0000256" key="1">
    <source>
        <dbReference type="SAM" id="Coils"/>
    </source>
</evidence>